<name>A0A5J4NLI7_9TREM</name>
<gene>
    <name evidence="2" type="ORF">DEA37_0012880</name>
</gene>
<sequence>MDSVGIVLFVCIVFFHLADSHFEFPRFHYKKKAGNQRVFREIESACAASCSPDLSELERKKCARLCISRDCYEKLYSFDELEEGEIDVRAEHFKGCVIQSLKPKDHRVI</sequence>
<dbReference type="PANTHER" id="PTHR35455:SF1">
    <property type="entry name" value="AGAP005842-PA"/>
    <property type="match status" value="1"/>
</dbReference>
<dbReference type="Proteomes" id="UP000324629">
    <property type="component" value="Unassembled WGS sequence"/>
</dbReference>
<proteinExistence type="predicted"/>
<protein>
    <submittedName>
        <fullName evidence="2">Uncharacterized protein</fullName>
    </submittedName>
</protein>
<organism evidence="2 3">
    <name type="scientific">Paragonimus westermani</name>
    <dbReference type="NCBI Taxonomy" id="34504"/>
    <lineage>
        <taxon>Eukaryota</taxon>
        <taxon>Metazoa</taxon>
        <taxon>Spiralia</taxon>
        <taxon>Lophotrochozoa</taxon>
        <taxon>Platyhelminthes</taxon>
        <taxon>Trematoda</taxon>
        <taxon>Digenea</taxon>
        <taxon>Plagiorchiida</taxon>
        <taxon>Troglotremata</taxon>
        <taxon>Troglotrematidae</taxon>
        <taxon>Paragonimus</taxon>
    </lineage>
</organism>
<reference evidence="2 3" key="1">
    <citation type="journal article" date="2019" name="Gigascience">
        <title>Whole-genome sequence of the oriental lung fluke Paragonimus westermani.</title>
        <authorList>
            <person name="Oey H."/>
            <person name="Zakrzewski M."/>
            <person name="Narain K."/>
            <person name="Devi K.R."/>
            <person name="Agatsuma T."/>
            <person name="Nawaratna S."/>
            <person name="Gobert G.N."/>
            <person name="Jones M.K."/>
            <person name="Ragan M.A."/>
            <person name="McManus D.P."/>
            <person name="Krause L."/>
        </authorList>
    </citation>
    <scope>NUCLEOTIDE SEQUENCE [LARGE SCALE GENOMIC DNA]</scope>
    <source>
        <strain evidence="2 3">IND2009</strain>
    </source>
</reference>
<dbReference type="EMBL" id="QNGE01002007">
    <property type="protein sequence ID" value="KAA3676402.1"/>
    <property type="molecule type" value="Genomic_DNA"/>
</dbReference>
<accession>A0A5J4NLI7</accession>
<evidence type="ECO:0000256" key="1">
    <source>
        <dbReference type="SAM" id="SignalP"/>
    </source>
</evidence>
<keyword evidence="3" id="KW-1185">Reference proteome</keyword>
<dbReference type="AlphaFoldDB" id="A0A5J4NLI7"/>
<feature type="chain" id="PRO_5023892371" evidence="1">
    <location>
        <begin position="21"/>
        <end position="109"/>
    </location>
</feature>
<dbReference type="Pfam" id="PF16029">
    <property type="entry name" value="DUF4787"/>
    <property type="match status" value="1"/>
</dbReference>
<dbReference type="PANTHER" id="PTHR35455">
    <property type="entry name" value="UNNAMED PRODUCT"/>
    <property type="match status" value="1"/>
</dbReference>
<feature type="signal peptide" evidence="1">
    <location>
        <begin position="1"/>
        <end position="20"/>
    </location>
</feature>
<comment type="caution">
    <text evidence="2">The sequence shown here is derived from an EMBL/GenBank/DDBJ whole genome shotgun (WGS) entry which is preliminary data.</text>
</comment>
<keyword evidence="1" id="KW-0732">Signal</keyword>
<evidence type="ECO:0000313" key="3">
    <source>
        <dbReference type="Proteomes" id="UP000324629"/>
    </source>
</evidence>
<dbReference type="InterPro" id="IPR031985">
    <property type="entry name" value="DUF4787"/>
</dbReference>
<evidence type="ECO:0000313" key="2">
    <source>
        <dbReference type="EMBL" id="KAA3676402.1"/>
    </source>
</evidence>